<keyword evidence="2" id="KW-0238">DNA-binding</keyword>
<keyword evidence="1" id="KW-0805">Transcription regulation</keyword>
<dbReference type="Gene3D" id="1.10.10.60">
    <property type="entry name" value="Homeodomain-like"/>
    <property type="match status" value="2"/>
</dbReference>
<name>A0ABZ2Y0T7_9FIRM</name>
<dbReference type="InterPro" id="IPR018060">
    <property type="entry name" value="HTH_AraC"/>
</dbReference>
<keyword evidence="3" id="KW-0804">Transcription</keyword>
<dbReference type="SUPFAM" id="SSF46689">
    <property type="entry name" value="Homeodomain-like"/>
    <property type="match status" value="2"/>
</dbReference>
<dbReference type="RefSeq" id="WP_341875931.1">
    <property type="nucleotide sequence ID" value="NZ_CP121687.1"/>
</dbReference>
<dbReference type="InterPro" id="IPR009057">
    <property type="entry name" value="Homeodomain-like_sf"/>
</dbReference>
<dbReference type="PROSITE" id="PS01124">
    <property type="entry name" value="HTH_ARAC_FAMILY_2"/>
    <property type="match status" value="1"/>
</dbReference>
<protein>
    <submittedName>
        <fullName evidence="5">AraC family transcriptional regulator</fullName>
    </submittedName>
</protein>
<reference evidence="5 6" key="1">
    <citation type="submission" date="2023-03" db="EMBL/GenBank/DDBJ databases">
        <title>Novel Species.</title>
        <authorList>
            <person name="Ma S."/>
        </authorList>
    </citation>
    <scope>NUCLEOTIDE SEQUENCE [LARGE SCALE GENOMIC DNA]</scope>
    <source>
        <strain evidence="5 6">LIND6LT2</strain>
    </source>
</reference>
<proteinExistence type="predicted"/>
<evidence type="ECO:0000259" key="4">
    <source>
        <dbReference type="PROSITE" id="PS01124"/>
    </source>
</evidence>
<dbReference type="PANTHER" id="PTHR46796">
    <property type="entry name" value="HTH-TYPE TRANSCRIPTIONAL ACTIVATOR RHAS-RELATED"/>
    <property type="match status" value="1"/>
</dbReference>
<dbReference type="Pfam" id="PF12833">
    <property type="entry name" value="HTH_18"/>
    <property type="match status" value="1"/>
</dbReference>
<evidence type="ECO:0000256" key="3">
    <source>
        <dbReference type="ARBA" id="ARBA00023163"/>
    </source>
</evidence>
<evidence type="ECO:0000256" key="1">
    <source>
        <dbReference type="ARBA" id="ARBA00023015"/>
    </source>
</evidence>
<feature type="domain" description="HTH araC/xylS-type" evidence="4">
    <location>
        <begin position="188"/>
        <end position="286"/>
    </location>
</feature>
<dbReference type="EMBL" id="CP121687">
    <property type="protein sequence ID" value="WZL68923.1"/>
    <property type="molecule type" value="Genomic_DNA"/>
</dbReference>
<dbReference type="PROSITE" id="PS00041">
    <property type="entry name" value="HTH_ARAC_FAMILY_1"/>
    <property type="match status" value="1"/>
</dbReference>
<evidence type="ECO:0000256" key="2">
    <source>
        <dbReference type="ARBA" id="ARBA00023125"/>
    </source>
</evidence>
<organism evidence="5 6">
    <name type="scientific">Defluviitalea saccharophila</name>
    <dbReference type="NCBI Taxonomy" id="879970"/>
    <lineage>
        <taxon>Bacteria</taxon>
        <taxon>Bacillati</taxon>
        <taxon>Bacillota</taxon>
        <taxon>Clostridia</taxon>
        <taxon>Lachnospirales</taxon>
        <taxon>Defluviitaleaceae</taxon>
        <taxon>Defluviitalea</taxon>
    </lineage>
</organism>
<dbReference type="InterPro" id="IPR018062">
    <property type="entry name" value="HTH_AraC-typ_CS"/>
</dbReference>
<evidence type="ECO:0000313" key="5">
    <source>
        <dbReference type="EMBL" id="WZL68923.1"/>
    </source>
</evidence>
<dbReference type="InterPro" id="IPR020449">
    <property type="entry name" value="Tscrpt_reg_AraC-type_HTH"/>
</dbReference>
<evidence type="ECO:0000313" key="6">
    <source>
        <dbReference type="Proteomes" id="UP001486565"/>
    </source>
</evidence>
<accession>A0ABZ2Y0T7</accession>
<dbReference type="InterPro" id="IPR050204">
    <property type="entry name" value="AraC_XylS_family_regulators"/>
</dbReference>
<dbReference type="Proteomes" id="UP001486565">
    <property type="component" value="Chromosome"/>
</dbReference>
<dbReference type="PRINTS" id="PR00032">
    <property type="entry name" value="HTHARAC"/>
</dbReference>
<sequence length="288" mass="33555">MNLDLNYFIKTLPQDMYSKTKAHICKHMAIFEPEEYVLGKVLRADDYHFLLFFSDAPITKINNCAYKPQKGSLLVIQPWDEVYGVPDDNKKTYGKYINITVEKSFFRRIAKEAAGGGEYEFKHIQNVYSKQLLELIGNFQREMMDHGESFPLMLESICIQIVFQLLRDLSSEPGTNQNKISKDNKYIKQAIQFMQEYYSANISINDICNLIYLSPCHFKRVFKDCTGQTPYQYLMKIRLEKAKEILKEKESSMEEVARLCGFVNTGHFATVFKRNIGMSPSEYRKQAL</sequence>
<dbReference type="SMART" id="SM00342">
    <property type="entry name" value="HTH_ARAC"/>
    <property type="match status" value="1"/>
</dbReference>
<keyword evidence="6" id="KW-1185">Reference proteome</keyword>
<gene>
    <name evidence="5" type="ORF">QBE51_08835</name>
</gene>
<dbReference type="PANTHER" id="PTHR46796:SF13">
    <property type="entry name" value="HTH-TYPE TRANSCRIPTIONAL ACTIVATOR RHAS"/>
    <property type="match status" value="1"/>
</dbReference>